<keyword evidence="1" id="KW-0645">Protease</keyword>
<organism evidence="4 5">
    <name type="scientific">Kalanchoe fedtschenkoi</name>
    <name type="common">Lavender scallops</name>
    <name type="synonym">South American air plant</name>
    <dbReference type="NCBI Taxonomy" id="63787"/>
    <lineage>
        <taxon>Eukaryota</taxon>
        <taxon>Viridiplantae</taxon>
        <taxon>Streptophyta</taxon>
        <taxon>Embryophyta</taxon>
        <taxon>Tracheophyta</taxon>
        <taxon>Spermatophyta</taxon>
        <taxon>Magnoliopsida</taxon>
        <taxon>eudicotyledons</taxon>
        <taxon>Gunneridae</taxon>
        <taxon>Pentapetalae</taxon>
        <taxon>Saxifragales</taxon>
        <taxon>Crassulaceae</taxon>
        <taxon>Kalanchoe</taxon>
    </lineage>
</organism>
<evidence type="ECO:0000259" key="3">
    <source>
        <dbReference type="Pfam" id="PF14541"/>
    </source>
</evidence>
<proteinExistence type="predicted"/>
<keyword evidence="5" id="KW-1185">Reference proteome</keyword>
<accession>A0A7N0TIT6</accession>
<dbReference type="InterPro" id="IPR032799">
    <property type="entry name" value="TAXi_C"/>
</dbReference>
<reference evidence="4" key="1">
    <citation type="submission" date="2021-01" db="UniProtKB">
        <authorList>
            <consortium name="EnsemblPlants"/>
        </authorList>
    </citation>
    <scope>IDENTIFICATION</scope>
</reference>
<dbReference type="EnsemblPlants" id="Kaladp0037s0343.1.v1.1">
    <property type="protein sequence ID" value="Kaladp0037s0343.1.v1.1"/>
    <property type="gene ID" value="Kaladp0037s0343.v1.1"/>
</dbReference>
<keyword evidence="2" id="KW-0378">Hydrolase</keyword>
<dbReference type="GO" id="GO:0008233">
    <property type="term" value="F:peptidase activity"/>
    <property type="evidence" value="ECO:0007669"/>
    <property type="project" value="UniProtKB-KW"/>
</dbReference>
<feature type="domain" description="Xylanase inhibitor C-terminal" evidence="3">
    <location>
        <begin position="107"/>
        <end position="254"/>
    </location>
</feature>
<dbReference type="Gramene" id="Kaladp0037s0343.1.v1.1">
    <property type="protein sequence ID" value="Kaladp0037s0343.1.v1.1"/>
    <property type="gene ID" value="Kaladp0037s0343.v1.1"/>
</dbReference>
<dbReference type="Gene3D" id="2.40.70.10">
    <property type="entry name" value="Acid Proteases"/>
    <property type="match status" value="2"/>
</dbReference>
<dbReference type="SUPFAM" id="SSF50630">
    <property type="entry name" value="Acid proteases"/>
    <property type="match status" value="1"/>
</dbReference>
<dbReference type="Proteomes" id="UP000594263">
    <property type="component" value="Unplaced"/>
</dbReference>
<evidence type="ECO:0000256" key="1">
    <source>
        <dbReference type="ARBA" id="ARBA00022670"/>
    </source>
</evidence>
<evidence type="ECO:0000313" key="4">
    <source>
        <dbReference type="EnsemblPlants" id="Kaladp0037s0343.1.v1.1"/>
    </source>
</evidence>
<sequence>MIWLQCEECAKPGNRCFQQRGIPYPNRRSISYVLLPCDQHPLCIPGQCIRAHCSYIVEYDEGSYSHWILAYETLKFDVHHSLIGFRCPQTHRFAPPSHTTIRWGVPYYVDLHDININNRRLNIPSAYFAQTGFNKGRYVIDTRTSFTFISRPAYNILNLQIGRGKRHLDLCHRRNMPFKGYNYLPIVTFHLTRGANLLLQRDIAFIVWDNNRGREIVCMGISPTNEENVSIIGAQSQANHVFVFNLLARVLYFGPHNCAQNP</sequence>
<dbReference type="PANTHER" id="PTHR47967">
    <property type="entry name" value="OS07G0603500 PROTEIN-RELATED"/>
    <property type="match status" value="1"/>
</dbReference>
<evidence type="ECO:0000313" key="5">
    <source>
        <dbReference type="Proteomes" id="UP000594263"/>
    </source>
</evidence>
<name>A0A7N0TIT6_KALFE</name>
<dbReference type="PANTHER" id="PTHR47967:SF125">
    <property type="entry name" value="PEPTIDASE A1 DOMAIN-CONTAINING PROTEIN"/>
    <property type="match status" value="1"/>
</dbReference>
<dbReference type="AlphaFoldDB" id="A0A7N0TIT6"/>
<dbReference type="InterPro" id="IPR021109">
    <property type="entry name" value="Peptidase_aspartic_dom_sf"/>
</dbReference>
<evidence type="ECO:0000256" key="2">
    <source>
        <dbReference type="ARBA" id="ARBA00022801"/>
    </source>
</evidence>
<dbReference type="InterPro" id="IPR051708">
    <property type="entry name" value="Plant_Aspart_Prot_A1"/>
</dbReference>
<dbReference type="GO" id="GO:0006508">
    <property type="term" value="P:proteolysis"/>
    <property type="evidence" value="ECO:0007669"/>
    <property type="project" value="UniProtKB-KW"/>
</dbReference>
<protein>
    <recommendedName>
        <fullName evidence="3">Xylanase inhibitor C-terminal domain-containing protein</fullName>
    </recommendedName>
</protein>
<dbReference type="Pfam" id="PF14541">
    <property type="entry name" value="TAXi_C"/>
    <property type="match status" value="1"/>
</dbReference>
<dbReference type="GO" id="GO:0005576">
    <property type="term" value="C:extracellular region"/>
    <property type="evidence" value="ECO:0007669"/>
    <property type="project" value="TreeGrafter"/>
</dbReference>